<protein>
    <submittedName>
        <fullName evidence="1">Uncharacterized protein</fullName>
    </submittedName>
</protein>
<dbReference type="Proteomes" id="UP001156670">
    <property type="component" value="Unassembled WGS sequence"/>
</dbReference>
<keyword evidence="2" id="KW-1185">Reference proteome</keyword>
<name>A0ABQ5XNV6_9GAMM</name>
<reference evidence="2" key="1">
    <citation type="journal article" date="2019" name="Int. J. Syst. Evol. Microbiol.">
        <title>The Global Catalogue of Microorganisms (GCM) 10K type strain sequencing project: providing services to taxonomists for standard genome sequencing and annotation.</title>
        <authorList>
            <consortium name="The Broad Institute Genomics Platform"/>
            <consortium name="The Broad Institute Genome Sequencing Center for Infectious Disease"/>
            <person name="Wu L."/>
            <person name="Ma J."/>
        </authorList>
    </citation>
    <scope>NUCLEOTIDE SEQUENCE [LARGE SCALE GENOMIC DNA]</scope>
    <source>
        <strain evidence="2">NBRC 111980</strain>
    </source>
</reference>
<gene>
    <name evidence="1" type="ORF">GCM10007901_22240</name>
</gene>
<organism evidence="1 2">
    <name type="scientific">Dyella acidisoli</name>
    <dbReference type="NCBI Taxonomy" id="1867834"/>
    <lineage>
        <taxon>Bacteria</taxon>
        <taxon>Pseudomonadati</taxon>
        <taxon>Pseudomonadota</taxon>
        <taxon>Gammaproteobacteria</taxon>
        <taxon>Lysobacterales</taxon>
        <taxon>Rhodanobacteraceae</taxon>
        <taxon>Dyella</taxon>
    </lineage>
</organism>
<proteinExistence type="predicted"/>
<comment type="caution">
    <text evidence="1">The sequence shown here is derived from an EMBL/GenBank/DDBJ whole genome shotgun (WGS) entry which is preliminary data.</text>
</comment>
<evidence type="ECO:0000313" key="1">
    <source>
        <dbReference type="EMBL" id="GLQ93273.1"/>
    </source>
</evidence>
<accession>A0ABQ5XNV6</accession>
<sequence>MLCTKERACRSNGAALGFERNGVDDVSLSDNASGKSREEACDLSDKMRWNMLALLGRHAVNVIFYGP</sequence>
<dbReference type="EMBL" id="BSOB01000017">
    <property type="protein sequence ID" value="GLQ93273.1"/>
    <property type="molecule type" value="Genomic_DNA"/>
</dbReference>
<evidence type="ECO:0000313" key="2">
    <source>
        <dbReference type="Proteomes" id="UP001156670"/>
    </source>
</evidence>